<dbReference type="Proteomes" id="UP000003880">
    <property type="component" value="Unassembled WGS sequence"/>
</dbReference>
<evidence type="ECO:0000313" key="2">
    <source>
        <dbReference type="EMBL" id="EFE06816.1"/>
    </source>
</evidence>
<dbReference type="AlphaFoldDB" id="D4BH66"/>
<evidence type="ECO:0000313" key="3">
    <source>
        <dbReference type="Proteomes" id="UP000003880"/>
    </source>
</evidence>
<feature type="transmembrane region" description="Helical" evidence="1">
    <location>
        <begin position="123"/>
        <end position="143"/>
    </location>
</feature>
<comment type="caution">
    <text evidence="2">The sequence shown here is derived from an EMBL/GenBank/DDBJ whole genome shotgun (WGS) entry which is preliminary data.</text>
</comment>
<keyword evidence="1" id="KW-1133">Transmembrane helix</keyword>
<protein>
    <submittedName>
        <fullName evidence="2">Uncharacterized protein</fullName>
    </submittedName>
</protein>
<keyword evidence="1" id="KW-0812">Transmembrane</keyword>
<proteinExistence type="predicted"/>
<name>D4BH66_9ENTR</name>
<dbReference type="EMBL" id="ABWL02000021">
    <property type="protein sequence ID" value="EFE06816.1"/>
    <property type="molecule type" value="Genomic_DNA"/>
</dbReference>
<dbReference type="RefSeq" id="WP_006687116.1">
    <property type="nucleotide sequence ID" value="NZ_GG730301.1"/>
</dbReference>
<accession>D4BH66</accession>
<dbReference type="HOGENOM" id="CLU_846484_0_0_6"/>
<evidence type="ECO:0000256" key="1">
    <source>
        <dbReference type="SAM" id="Phobius"/>
    </source>
</evidence>
<sequence>MNKLRYLKLTPKDWVISLCNPITRIIIGEKIFYFSSKTIDNTDNIHNLKKLEFIYIVASEFSEDEYWIHWAGDGVNNILLPTYTRKDENINKKINKCNLVFKLTPLVISMLFLYYFFPFETLLLCGVSLFSLLLMYFTVRPLYVENDNSNFRILEKWVNSENKSFENFELINELNKKADNSCELFSNIHNYDMVSGTIHSLQQAKLTNSMGGINDDHINHIFYCNDELCTFSWWGTKAQRMTCPTEWDMLPPFLFDGDEVTLFHSATFDQLMRENAKIFKREDNSIYPLFIYNKTTKKLLGSENRVVRKEDINSCQYKYPNDYVSFIP</sequence>
<organism evidence="2 3">
    <name type="scientific">Citrobacter youngae ATCC 29220</name>
    <dbReference type="NCBI Taxonomy" id="500640"/>
    <lineage>
        <taxon>Bacteria</taxon>
        <taxon>Pseudomonadati</taxon>
        <taxon>Pseudomonadota</taxon>
        <taxon>Gammaproteobacteria</taxon>
        <taxon>Enterobacterales</taxon>
        <taxon>Enterobacteriaceae</taxon>
        <taxon>Citrobacter</taxon>
        <taxon>Citrobacter freundii complex</taxon>
    </lineage>
</organism>
<keyword evidence="1" id="KW-0472">Membrane</keyword>
<feature type="transmembrane region" description="Helical" evidence="1">
    <location>
        <begin position="99"/>
        <end position="117"/>
    </location>
</feature>
<gene>
    <name evidence="2" type="ORF">CIT292_09873</name>
</gene>
<reference evidence="2 3" key="1">
    <citation type="submission" date="2010-02" db="EMBL/GenBank/DDBJ databases">
        <authorList>
            <person name="Weinstock G."/>
            <person name="Sodergren E."/>
            <person name="Clifton S."/>
            <person name="Fulton L."/>
            <person name="Fulton B."/>
            <person name="Courtney L."/>
            <person name="Fronick C."/>
            <person name="Harrison M."/>
            <person name="Strong C."/>
            <person name="Farmer C."/>
            <person name="Delahaunty K."/>
            <person name="Markovic C."/>
            <person name="Hall O."/>
            <person name="Minx P."/>
            <person name="Tomlinson C."/>
            <person name="Mitreva M."/>
            <person name="Nelson J."/>
            <person name="Hou S."/>
            <person name="Wollam A."/>
            <person name="Pepin K.H."/>
            <person name="Johnson M."/>
            <person name="Bhonagiri V."/>
            <person name="Zhang X."/>
            <person name="Suruliraj S."/>
            <person name="Warren W."/>
            <person name="Chinwalla A."/>
            <person name="Mardis E.R."/>
            <person name="Wilson R.K."/>
        </authorList>
    </citation>
    <scope>NUCLEOTIDE SEQUENCE [LARGE SCALE GENOMIC DNA]</scope>
    <source>
        <strain evidence="2 3">ATCC 29220</strain>
    </source>
</reference>